<accession>A0A6C0F6Q0</accession>
<feature type="coiled-coil region" evidence="1">
    <location>
        <begin position="34"/>
        <end position="91"/>
    </location>
</feature>
<proteinExistence type="predicted"/>
<organism evidence="2">
    <name type="scientific">viral metagenome</name>
    <dbReference type="NCBI Taxonomy" id="1070528"/>
    <lineage>
        <taxon>unclassified sequences</taxon>
        <taxon>metagenomes</taxon>
        <taxon>organismal metagenomes</taxon>
    </lineage>
</organism>
<dbReference type="AlphaFoldDB" id="A0A6C0F6Q0"/>
<keyword evidence="1" id="KW-0175">Coiled coil</keyword>
<reference evidence="2" key="1">
    <citation type="journal article" date="2020" name="Nature">
        <title>Giant virus diversity and host interactions through global metagenomics.</title>
        <authorList>
            <person name="Schulz F."/>
            <person name="Roux S."/>
            <person name="Paez-Espino D."/>
            <person name="Jungbluth S."/>
            <person name="Walsh D.A."/>
            <person name="Denef V.J."/>
            <person name="McMahon K.D."/>
            <person name="Konstantinidis K.T."/>
            <person name="Eloe-Fadrosh E.A."/>
            <person name="Kyrpides N.C."/>
            <person name="Woyke T."/>
        </authorList>
    </citation>
    <scope>NUCLEOTIDE SEQUENCE</scope>
    <source>
        <strain evidence="2">GVMAG-S-ERX555997-44</strain>
    </source>
</reference>
<evidence type="ECO:0000313" key="2">
    <source>
        <dbReference type="EMBL" id="QHT37486.1"/>
    </source>
</evidence>
<evidence type="ECO:0000256" key="1">
    <source>
        <dbReference type="SAM" id="Coils"/>
    </source>
</evidence>
<sequence>MDSIIDNEYNRLSKILKYIENSEEDYSYLINRCKNIFEEKKKKMKEEILALENLKKYLEKNIENEENLFLKNELENELKNLLEKIKKQKKIYKI</sequence>
<name>A0A6C0F6Q0_9ZZZZ</name>
<dbReference type="EMBL" id="MN738797">
    <property type="protein sequence ID" value="QHT37486.1"/>
    <property type="molecule type" value="Genomic_DNA"/>
</dbReference>
<protein>
    <submittedName>
        <fullName evidence="2">Uncharacterized protein</fullName>
    </submittedName>
</protein>